<feature type="disulfide bond" evidence="18">
    <location>
        <begin position="72"/>
        <end position="77"/>
    </location>
</feature>
<feature type="chain" id="PRO_5013982852" description="Peroxidase" evidence="19">
    <location>
        <begin position="27"/>
        <end position="332"/>
    </location>
</feature>
<feature type="signal peptide" evidence="19">
    <location>
        <begin position="1"/>
        <end position="26"/>
    </location>
</feature>
<protein>
    <recommendedName>
        <fullName evidence="19">Peroxidase</fullName>
        <ecNumber evidence="19">1.11.1.7</ecNumber>
    </recommendedName>
</protein>
<name>I1J3Q0_BRADI</name>
<evidence type="ECO:0000259" key="20">
    <source>
        <dbReference type="PROSITE" id="PS50873"/>
    </source>
</evidence>
<dbReference type="eggNOG" id="ENOG502QT8W">
    <property type="taxonomic scope" value="Eukaryota"/>
</dbReference>
<evidence type="ECO:0000313" key="23">
    <source>
        <dbReference type="Proteomes" id="UP000008810"/>
    </source>
</evidence>
<dbReference type="GO" id="GO:0042744">
    <property type="term" value="P:hydrogen peroxide catabolic process"/>
    <property type="evidence" value="ECO:0007669"/>
    <property type="project" value="UniProtKB-KW"/>
</dbReference>
<evidence type="ECO:0000256" key="3">
    <source>
        <dbReference type="ARBA" id="ARBA00022559"/>
    </source>
</evidence>
<evidence type="ECO:0000256" key="18">
    <source>
        <dbReference type="PIRSR" id="PIRSR600823-5"/>
    </source>
</evidence>
<dbReference type="InterPro" id="IPR002016">
    <property type="entry name" value="Haem_peroxidase"/>
</dbReference>
<dbReference type="EMBL" id="CM000884">
    <property type="protein sequence ID" value="KQJ85458.1"/>
    <property type="molecule type" value="Genomic_DNA"/>
</dbReference>
<dbReference type="PROSITE" id="PS00435">
    <property type="entry name" value="PEROXIDASE_1"/>
    <property type="match status" value="1"/>
</dbReference>
<dbReference type="FunFam" id="1.10.420.10:FF:000001">
    <property type="entry name" value="Peroxidase"/>
    <property type="match status" value="1"/>
</dbReference>
<keyword evidence="12 19" id="KW-0376">Hydrogen peroxide</keyword>
<keyword evidence="11" id="KW-0873">Pyrrolidone carboxylic acid</keyword>
<dbReference type="InterPro" id="IPR019793">
    <property type="entry name" value="Peroxidases_heam-ligand_BS"/>
</dbReference>
<evidence type="ECO:0000256" key="2">
    <source>
        <dbReference type="ARBA" id="ARBA00006873"/>
    </source>
</evidence>
<dbReference type="GO" id="GO:0046872">
    <property type="term" value="F:metal ion binding"/>
    <property type="evidence" value="ECO:0007669"/>
    <property type="project" value="UniProtKB-UniRule"/>
</dbReference>
<evidence type="ECO:0000256" key="12">
    <source>
        <dbReference type="ARBA" id="ARBA00023324"/>
    </source>
</evidence>
<sequence length="332" mass="35668">MAWSNANKAVLAMGLVAALLFPAATASSALSYDFHDNSCPNLLNMVYNAVDAARQEDPGVVPGLLRITYHDCFPQGCDGSILLTGPNSEQKMPQNAGLRQSALDLIESIRDKVHLACGPTVSCADITNLATRVAVVQSGMPGYNVTLGRLDSLEPASAAQVAALPGPDLVVSELVDSFASRGLDTTDLVALSGAHTIGKTSCRSLKKRWGENADFVDLLHSFCARYPEHKVDLDVISPNDFDNQYYINLQRGVGVLNSDMALVRDDPYIRNLVNGFARDQGWFFSQFSNSMSKLANLPPKLQGNDGEIRFSCSKRNNGPMAADAHQGFSASA</sequence>
<comment type="catalytic activity">
    <reaction evidence="1 19">
        <text>2 a phenolic donor + H2O2 = 2 a phenolic radical donor + 2 H2O</text>
        <dbReference type="Rhea" id="RHEA:56136"/>
        <dbReference type="ChEBI" id="CHEBI:15377"/>
        <dbReference type="ChEBI" id="CHEBI:16240"/>
        <dbReference type="ChEBI" id="CHEBI:139520"/>
        <dbReference type="ChEBI" id="CHEBI:139521"/>
        <dbReference type="EC" id="1.11.1.7"/>
    </reaction>
</comment>
<reference evidence="21" key="2">
    <citation type="submission" date="2017-06" db="EMBL/GenBank/DDBJ databases">
        <title>WGS assembly of Brachypodium distachyon.</title>
        <authorList>
            <consortium name="The International Brachypodium Initiative"/>
            <person name="Lucas S."/>
            <person name="Harmon-Smith M."/>
            <person name="Lail K."/>
            <person name="Tice H."/>
            <person name="Grimwood J."/>
            <person name="Bruce D."/>
            <person name="Barry K."/>
            <person name="Shu S."/>
            <person name="Lindquist E."/>
            <person name="Wang M."/>
            <person name="Pitluck S."/>
            <person name="Vogel J.P."/>
            <person name="Garvin D.F."/>
            <person name="Mockler T.C."/>
            <person name="Schmutz J."/>
            <person name="Rokhsar D."/>
            <person name="Bevan M.W."/>
        </authorList>
    </citation>
    <scope>NUCLEOTIDE SEQUENCE</scope>
    <source>
        <strain evidence="21">Bd21</strain>
    </source>
</reference>
<feature type="domain" description="Plant heme peroxidase family profile" evidence="20">
    <location>
        <begin position="29"/>
        <end position="316"/>
    </location>
</feature>
<evidence type="ECO:0000256" key="19">
    <source>
        <dbReference type="RuleBase" id="RU362060"/>
    </source>
</evidence>
<dbReference type="CDD" id="cd00693">
    <property type="entry name" value="secretory_peroxidase"/>
    <property type="match status" value="1"/>
</dbReference>
<comment type="similarity">
    <text evidence="19">Belongs to the peroxidase family. Classical plant (class III) peroxidase subfamily.</text>
</comment>
<evidence type="ECO:0000313" key="21">
    <source>
        <dbReference type="EMBL" id="KQJ85458.1"/>
    </source>
</evidence>
<dbReference type="PANTHER" id="PTHR31517:SF51">
    <property type="entry name" value="PEROXIDASE 55"/>
    <property type="match status" value="1"/>
</dbReference>
<dbReference type="GO" id="GO:0140825">
    <property type="term" value="F:lactoperoxidase activity"/>
    <property type="evidence" value="ECO:0007669"/>
    <property type="project" value="UniProtKB-EC"/>
</dbReference>
<evidence type="ECO:0000256" key="9">
    <source>
        <dbReference type="ARBA" id="ARBA00023157"/>
    </source>
</evidence>
<reference evidence="21 22" key="1">
    <citation type="journal article" date="2010" name="Nature">
        <title>Genome sequencing and analysis of the model grass Brachypodium distachyon.</title>
        <authorList>
            <consortium name="International Brachypodium Initiative"/>
        </authorList>
    </citation>
    <scope>NUCLEOTIDE SEQUENCE [LARGE SCALE GENOMIC DNA]</scope>
    <source>
        <strain evidence="21">Bd21</strain>
        <strain evidence="22">cv. Bd21</strain>
    </source>
</reference>
<dbReference type="EnsemblPlants" id="KQJ85458">
    <property type="protein sequence ID" value="KQJ85458"/>
    <property type="gene ID" value="BRADI_5g27170v3"/>
</dbReference>
<keyword evidence="5 16" id="KW-0479">Metal-binding</keyword>
<keyword evidence="23" id="KW-1185">Reference proteome</keyword>
<dbReference type="InterPro" id="IPR010255">
    <property type="entry name" value="Haem_peroxidase_sf"/>
</dbReference>
<accession>I1J3Q0</accession>
<dbReference type="PRINTS" id="PR00461">
    <property type="entry name" value="PLPEROXIDASE"/>
</dbReference>
<evidence type="ECO:0000256" key="14">
    <source>
        <dbReference type="PIRSR" id="PIRSR600823-1"/>
    </source>
</evidence>
<dbReference type="GeneID" id="100831494"/>
<comment type="subcellular location">
    <subcellularLocation>
        <location evidence="19">Secreted</location>
    </subcellularLocation>
</comment>
<keyword evidence="10" id="KW-0325">Glycoprotein</keyword>
<evidence type="ECO:0000256" key="6">
    <source>
        <dbReference type="ARBA" id="ARBA00022837"/>
    </source>
</evidence>
<evidence type="ECO:0000256" key="1">
    <source>
        <dbReference type="ARBA" id="ARBA00000189"/>
    </source>
</evidence>
<evidence type="ECO:0000256" key="4">
    <source>
        <dbReference type="ARBA" id="ARBA00022617"/>
    </source>
</evidence>
<keyword evidence="3 19" id="KW-0575">Peroxidase</keyword>
<feature type="binding site" evidence="16">
    <location>
        <position position="76"/>
    </location>
    <ligand>
        <name>Ca(2+)</name>
        <dbReference type="ChEBI" id="CHEBI:29108"/>
        <label>1</label>
    </ligand>
</feature>
<dbReference type="InterPro" id="IPR000823">
    <property type="entry name" value="Peroxidase_pln"/>
</dbReference>
<evidence type="ECO:0000256" key="5">
    <source>
        <dbReference type="ARBA" id="ARBA00022723"/>
    </source>
</evidence>
<feature type="disulfide bond" evidence="18">
    <location>
        <begin position="202"/>
        <end position="223"/>
    </location>
</feature>
<dbReference type="RefSeq" id="XP_003579528.3">
    <property type="nucleotide sequence ID" value="XM_003579480.4"/>
</dbReference>
<dbReference type="PRINTS" id="PR00458">
    <property type="entry name" value="PEROXIDASE"/>
</dbReference>
<comment type="cofactor">
    <cofactor evidence="16 19">
        <name>Ca(2+)</name>
        <dbReference type="ChEBI" id="CHEBI:29108"/>
    </cofactor>
    <text evidence="16 19">Binds 2 calcium ions per subunit.</text>
</comment>
<dbReference type="GO" id="GO:0006950">
    <property type="term" value="P:response to stress"/>
    <property type="evidence" value="ECO:0000318"/>
    <property type="project" value="GO_Central"/>
</dbReference>
<keyword evidence="9 18" id="KW-1015">Disulfide bond</keyword>
<dbReference type="OMA" id="CARYPEH"/>
<evidence type="ECO:0000256" key="10">
    <source>
        <dbReference type="ARBA" id="ARBA00023180"/>
    </source>
</evidence>
<feature type="binding site" description="axial binding residue" evidence="16">
    <location>
        <position position="195"/>
    </location>
    <ligand>
        <name>heme b</name>
        <dbReference type="ChEBI" id="CHEBI:60344"/>
    </ligand>
    <ligandPart>
        <name>Fe</name>
        <dbReference type="ChEBI" id="CHEBI:18248"/>
    </ligandPart>
</feature>
<dbReference type="GO" id="GO:0005576">
    <property type="term" value="C:extracellular region"/>
    <property type="evidence" value="ECO:0007669"/>
    <property type="project" value="UniProtKB-SubCell"/>
</dbReference>
<feature type="disulfide bond" evidence="18">
    <location>
        <begin position="123"/>
        <end position="312"/>
    </location>
</feature>
<feature type="binding site" evidence="16">
    <location>
        <position position="234"/>
    </location>
    <ligand>
        <name>Ca(2+)</name>
        <dbReference type="ChEBI" id="CHEBI:29108"/>
        <label>2</label>
    </ligand>
</feature>
<evidence type="ECO:0000256" key="16">
    <source>
        <dbReference type="PIRSR" id="PIRSR600823-3"/>
    </source>
</evidence>
<feature type="active site" description="Proton acceptor" evidence="14">
    <location>
        <position position="70"/>
    </location>
</feature>
<evidence type="ECO:0000256" key="17">
    <source>
        <dbReference type="PIRSR" id="PIRSR600823-4"/>
    </source>
</evidence>
<feature type="binding site" evidence="16">
    <location>
        <position position="89"/>
    </location>
    <ligand>
        <name>Ca(2+)</name>
        <dbReference type="ChEBI" id="CHEBI:29108"/>
        <label>1</label>
    </ligand>
</feature>
<organism evidence="21">
    <name type="scientific">Brachypodium distachyon</name>
    <name type="common">Purple false brome</name>
    <name type="synonym">Trachynia distachya</name>
    <dbReference type="NCBI Taxonomy" id="15368"/>
    <lineage>
        <taxon>Eukaryota</taxon>
        <taxon>Viridiplantae</taxon>
        <taxon>Streptophyta</taxon>
        <taxon>Embryophyta</taxon>
        <taxon>Tracheophyta</taxon>
        <taxon>Spermatophyta</taxon>
        <taxon>Magnoliopsida</taxon>
        <taxon>Liliopsida</taxon>
        <taxon>Poales</taxon>
        <taxon>Poaceae</taxon>
        <taxon>BOP clade</taxon>
        <taxon>Pooideae</taxon>
        <taxon>Stipodae</taxon>
        <taxon>Brachypodieae</taxon>
        <taxon>Brachypodium</taxon>
    </lineage>
</organism>
<evidence type="ECO:0000313" key="22">
    <source>
        <dbReference type="EnsemblPlants" id="KQJ85458"/>
    </source>
</evidence>
<dbReference type="GO" id="GO:0009505">
    <property type="term" value="C:plant-type cell wall"/>
    <property type="evidence" value="ECO:0000318"/>
    <property type="project" value="GO_Central"/>
</dbReference>
<proteinExistence type="inferred from homology"/>
<dbReference type="GO" id="GO:0006979">
    <property type="term" value="P:response to oxidative stress"/>
    <property type="evidence" value="ECO:0007669"/>
    <property type="project" value="UniProtKB-UniRule"/>
</dbReference>
<feature type="site" description="Transition state stabilizer" evidence="17">
    <location>
        <position position="66"/>
    </location>
</feature>
<gene>
    <name evidence="22" type="primary">LOC100831494</name>
    <name evidence="21" type="ORF">BRADI_5g27170v3</name>
</gene>
<dbReference type="OrthoDB" id="2113341at2759"/>
<keyword evidence="8 16" id="KW-0408">Iron</keyword>
<comment type="cofactor">
    <cofactor evidence="16 19">
        <name>heme b</name>
        <dbReference type="ChEBI" id="CHEBI:60344"/>
    </cofactor>
    <text evidence="16 19">Binds 1 heme b (iron(II)-protoporphyrin IX) group per subunit.</text>
</comment>
<feature type="disulfide bond" evidence="18">
    <location>
        <begin position="39"/>
        <end position="117"/>
    </location>
</feature>
<comment type="similarity">
    <text evidence="2">Belongs to the peroxidase family. Ascorbate peroxidase subfamily.</text>
</comment>
<keyword evidence="7 19" id="KW-0560">Oxidoreductase</keyword>
<feature type="binding site" evidence="16">
    <location>
        <position position="80"/>
    </location>
    <ligand>
        <name>Ca(2+)</name>
        <dbReference type="ChEBI" id="CHEBI:29108"/>
        <label>1</label>
    </ligand>
</feature>
<evidence type="ECO:0000256" key="13">
    <source>
        <dbReference type="ARBA" id="ARBA00056385"/>
    </source>
</evidence>
<dbReference type="GO" id="GO:0020037">
    <property type="term" value="F:heme binding"/>
    <property type="evidence" value="ECO:0007669"/>
    <property type="project" value="UniProtKB-UniRule"/>
</dbReference>
<keyword evidence="19" id="KW-0732">Signal</keyword>
<evidence type="ECO:0000256" key="11">
    <source>
        <dbReference type="ARBA" id="ARBA00023283"/>
    </source>
</evidence>
<dbReference type="HOGENOM" id="CLU_010543_0_1_1"/>
<dbReference type="Gene3D" id="1.10.520.10">
    <property type="match status" value="1"/>
</dbReference>
<dbReference type="EC" id="1.11.1.7" evidence="19"/>
<evidence type="ECO:0000256" key="7">
    <source>
        <dbReference type="ARBA" id="ARBA00023002"/>
    </source>
</evidence>
<feature type="binding site" evidence="16">
    <location>
        <position position="71"/>
    </location>
    <ligand>
        <name>Ca(2+)</name>
        <dbReference type="ChEBI" id="CHEBI:29108"/>
        <label>1</label>
    </ligand>
</feature>
<comment type="function">
    <text evidence="19">Removal of H(2)O(2), oxidation of toxic reductants, biosynthesis and degradation of lignin, suberization, auxin catabolism, response to environmental stresses such as wounding, pathogen attack and oxidative stress.</text>
</comment>
<dbReference type="Gramene" id="KQJ85458">
    <property type="protein sequence ID" value="KQJ85458"/>
    <property type="gene ID" value="BRADI_5g27170v3"/>
</dbReference>
<dbReference type="Pfam" id="PF00141">
    <property type="entry name" value="peroxidase"/>
    <property type="match status" value="1"/>
</dbReference>
<feature type="binding site" evidence="16">
    <location>
        <position position="196"/>
    </location>
    <ligand>
        <name>Ca(2+)</name>
        <dbReference type="ChEBI" id="CHEBI:29108"/>
        <label>2</label>
    </ligand>
</feature>
<keyword evidence="6 16" id="KW-0106">Calcium</keyword>
<feature type="binding site" evidence="16">
    <location>
        <position position="78"/>
    </location>
    <ligand>
        <name>Ca(2+)</name>
        <dbReference type="ChEBI" id="CHEBI:29108"/>
        <label>1</label>
    </ligand>
</feature>
<dbReference type="AlphaFoldDB" id="I1J3Q0"/>
<dbReference type="SUPFAM" id="SSF48113">
    <property type="entry name" value="Heme-dependent peroxidases"/>
    <property type="match status" value="1"/>
</dbReference>
<dbReference type="Proteomes" id="UP000008810">
    <property type="component" value="Chromosome 5"/>
</dbReference>
<keyword evidence="4 19" id="KW-0349">Heme</keyword>
<dbReference type="FunFam" id="1.10.520.10:FF:000009">
    <property type="entry name" value="Peroxidase"/>
    <property type="match status" value="1"/>
</dbReference>
<feature type="binding site" evidence="15">
    <location>
        <position position="165"/>
    </location>
    <ligand>
        <name>substrate</name>
    </ligand>
</feature>
<dbReference type="PANTHER" id="PTHR31517">
    <property type="match status" value="1"/>
</dbReference>
<dbReference type="GO" id="GO:0004601">
    <property type="term" value="F:peroxidase activity"/>
    <property type="evidence" value="ECO:0000318"/>
    <property type="project" value="GO_Central"/>
</dbReference>
<reference evidence="22" key="3">
    <citation type="submission" date="2018-08" db="UniProtKB">
        <authorList>
            <consortium name="EnsemblPlants"/>
        </authorList>
    </citation>
    <scope>IDENTIFICATION</scope>
    <source>
        <strain evidence="22">cv. Bd21</strain>
    </source>
</reference>
<evidence type="ECO:0000256" key="15">
    <source>
        <dbReference type="PIRSR" id="PIRSR600823-2"/>
    </source>
</evidence>
<dbReference type="PROSITE" id="PS50873">
    <property type="entry name" value="PEROXIDASE_4"/>
    <property type="match status" value="1"/>
</dbReference>
<dbReference type="InterPro" id="IPR033905">
    <property type="entry name" value="Secretory_peroxidase"/>
</dbReference>
<evidence type="ECO:0000256" key="8">
    <source>
        <dbReference type="ARBA" id="ARBA00023004"/>
    </source>
</evidence>
<feature type="binding site" evidence="16">
    <location>
        <position position="242"/>
    </location>
    <ligand>
        <name>Ca(2+)</name>
        <dbReference type="ChEBI" id="CHEBI:29108"/>
        <label>2</label>
    </ligand>
</feature>
<dbReference type="STRING" id="15368.I1J3Q0"/>
<dbReference type="Gene3D" id="1.10.420.10">
    <property type="entry name" value="Peroxidase, domain 2"/>
    <property type="match status" value="1"/>
</dbReference>
<comment type="function">
    <text evidence="13">Involved in defense response to powdery meldew fungus.</text>
</comment>
<keyword evidence="19" id="KW-0964">Secreted</keyword>